<dbReference type="EMBL" id="JQCA01000020">
    <property type="protein sequence ID" value="KRO04960.1"/>
    <property type="molecule type" value="Genomic_DNA"/>
</dbReference>
<dbReference type="NCBIfam" id="TIGR03709">
    <property type="entry name" value="PPK2_rel_1"/>
    <property type="match status" value="1"/>
</dbReference>
<comment type="caution">
    <text evidence="4">The sequence shown here is derived from an EMBL/GenBank/DDBJ whole genome shotgun (WGS) entry which is preliminary data.</text>
</comment>
<dbReference type="GO" id="GO:0008976">
    <property type="term" value="F:polyphosphate kinase activity"/>
    <property type="evidence" value="ECO:0007669"/>
    <property type="project" value="InterPro"/>
</dbReference>
<dbReference type="InterPro" id="IPR022488">
    <property type="entry name" value="PPK2-related"/>
</dbReference>
<keyword evidence="2" id="KW-0418">Kinase</keyword>
<dbReference type="InterPro" id="IPR016898">
    <property type="entry name" value="Polyphosphate_phosphotransfera"/>
</dbReference>
<dbReference type="SUPFAM" id="SSF52540">
    <property type="entry name" value="P-loop containing nucleoside triphosphate hydrolases"/>
    <property type="match status" value="1"/>
</dbReference>
<dbReference type="Proteomes" id="UP000051906">
    <property type="component" value="Unassembled WGS sequence"/>
</dbReference>
<sequence>MMWMSIESSYRYTGDLDLDLDELATRVEKGPDATAIENRLTANVLALGDLQTRLYSQKKYGVIIILQGMDTAGKDGLIRHVFSGLNPSGTSVVSFKQPTSVQLDHDFLWRINQELPPRGEIRIFNRSQYEDVLISRVHPEMLTKQNLPGIDQASDADDAFFDRRYQDLKHYEKYLRHQGFVTIKFYLHLSKEEQTRRFEKRIEVPSKNWKFSPSDVSERAYWDDYRVAYTKMLENTATKRSPWYLIPADDKGIARLIVSNILIQRFQALQLEYPTVDPNVKRQLKSTLEQLKNGKL</sequence>
<dbReference type="InterPro" id="IPR027417">
    <property type="entry name" value="P-loop_NTPase"/>
</dbReference>
<keyword evidence="1" id="KW-0808">Transferase</keyword>
<feature type="domain" description="Polyphosphate kinase-2-related" evidence="3">
    <location>
        <begin position="36"/>
        <end position="268"/>
    </location>
</feature>
<reference evidence="4 5" key="1">
    <citation type="journal article" date="2015" name="Genome Announc.">
        <title>Expanding the biotechnology potential of lactobacilli through comparative genomics of 213 strains and associated genera.</title>
        <authorList>
            <person name="Sun Z."/>
            <person name="Harris H.M."/>
            <person name="McCann A."/>
            <person name="Guo C."/>
            <person name="Argimon S."/>
            <person name="Zhang W."/>
            <person name="Yang X."/>
            <person name="Jeffery I.B."/>
            <person name="Cooney J.C."/>
            <person name="Kagawa T.F."/>
            <person name="Liu W."/>
            <person name="Song Y."/>
            <person name="Salvetti E."/>
            <person name="Wrobel A."/>
            <person name="Rasinkangas P."/>
            <person name="Parkhill J."/>
            <person name="Rea M.C."/>
            <person name="O'Sullivan O."/>
            <person name="Ritari J."/>
            <person name="Douillard F.P."/>
            <person name="Paul Ross R."/>
            <person name="Yang R."/>
            <person name="Briner A.E."/>
            <person name="Felis G.E."/>
            <person name="de Vos W.M."/>
            <person name="Barrangou R."/>
            <person name="Klaenhammer T.R."/>
            <person name="Caufield P.W."/>
            <person name="Cui Y."/>
            <person name="Zhang H."/>
            <person name="O'Toole P.W."/>
        </authorList>
    </citation>
    <scope>NUCLEOTIDE SEQUENCE [LARGE SCALE GENOMIC DNA]</scope>
    <source>
        <strain evidence="4 5">DSM 22467</strain>
    </source>
</reference>
<dbReference type="PANTHER" id="PTHR34383:SF3">
    <property type="entry name" value="POLYPHOSPHATE:AMP PHOSPHOTRANSFERASE"/>
    <property type="match status" value="1"/>
</dbReference>
<dbReference type="PIRSF" id="PIRSF028756">
    <property type="entry name" value="PPK2_prd"/>
    <property type="match status" value="1"/>
</dbReference>
<accession>A0A0R2LZW9</accession>
<proteinExistence type="predicted"/>
<protein>
    <recommendedName>
        <fullName evidence="3">Polyphosphate kinase-2-related domain-containing protein</fullName>
    </recommendedName>
</protein>
<dbReference type="STRING" id="616990.IV54_GL000684"/>
<gene>
    <name evidence="4" type="ORF">IV54_GL000684</name>
</gene>
<dbReference type="GO" id="GO:0006797">
    <property type="term" value="P:polyphosphate metabolic process"/>
    <property type="evidence" value="ECO:0007669"/>
    <property type="project" value="InterPro"/>
</dbReference>
<dbReference type="PATRIC" id="fig|616990.3.peg.729"/>
<dbReference type="Pfam" id="PF03976">
    <property type="entry name" value="PPK2"/>
    <property type="match status" value="1"/>
</dbReference>
<evidence type="ECO:0000256" key="1">
    <source>
        <dbReference type="ARBA" id="ARBA00022679"/>
    </source>
</evidence>
<name>A0A0R2LZW9_9LACO</name>
<dbReference type="InterPro" id="IPR022300">
    <property type="entry name" value="PPK2-rel_1"/>
</dbReference>
<dbReference type="Gene3D" id="3.40.50.300">
    <property type="entry name" value="P-loop containing nucleotide triphosphate hydrolases"/>
    <property type="match status" value="1"/>
</dbReference>
<evidence type="ECO:0000313" key="4">
    <source>
        <dbReference type="EMBL" id="KRO04960.1"/>
    </source>
</evidence>
<dbReference type="PANTHER" id="PTHR34383">
    <property type="entry name" value="POLYPHOSPHATE:AMP PHOSPHOTRANSFERASE-RELATED"/>
    <property type="match status" value="1"/>
</dbReference>
<dbReference type="AlphaFoldDB" id="A0A0R2LZW9"/>
<evidence type="ECO:0000256" key="2">
    <source>
        <dbReference type="ARBA" id="ARBA00022777"/>
    </source>
</evidence>
<organism evidence="4 5">
    <name type="scientific">Levilactobacillus paucivorans</name>
    <dbReference type="NCBI Taxonomy" id="616990"/>
    <lineage>
        <taxon>Bacteria</taxon>
        <taxon>Bacillati</taxon>
        <taxon>Bacillota</taxon>
        <taxon>Bacilli</taxon>
        <taxon>Lactobacillales</taxon>
        <taxon>Lactobacillaceae</taxon>
        <taxon>Levilactobacillus</taxon>
    </lineage>
</organism>
<evidence type="ECO:0000259" key="3">
    <source>
        <dbReference type="Pfam" id="PF03976"/>
    </source>
</evidence>
<keyword evidence="5" id="KW-1185">Reference proteome</keyword>
<evidence type="ECO:0000313" key="5">
    <source>
        <dbReference type="Proteomes" id="UP000051906"/>
    </source>
</evidence>